<evidence type="ECO:0008006" key="3">
    <source>
        <dbReference type="Google" id="ProtNLM"/>
    </source>
</evidence>
<evidence type="ECO:0000256" key="1">
    <source>
        <dbReference type="SAM" id="SignalP"/>
    </source>
</evidence>
<accession>A0A832GLF8</accession>
<evidence type="ECO:0000313" key="2">
    <source>
        <dbReference type="EMBL" id="HGV55123.1"/>
    </source>
</evidence>
<protein>
    <recommendedName>
        <fullName evidence="3">Fibronectin type-III domain-containing protein</fullName>
    </recommendedName>
</protein>
<feature type="signal peptide" evidence="1">
    <location>
        <begin position="1"/>
        <end position="21"/>
    </location>
</feature>
<organism evidence="2">
    <name type="scientific">Caldimicrobium thiodismutans</name>
    <dbReference type="NCBI Taxonomy" id="1653476"/>
    <lineage>
        <taxon>Bacteria</taxon>
        <taxon>Pseudomonadati</taxon>
        <taxon>Thermodesulfobacteriota</taxon>
        <taxon>Thermodesulfobacteria</taxon>
        <taxon>Thermodesulfobacteriales</taxon>
        <taxon>Thermodesulfobacteriaceae</taxon>
        <taxon>Caldimicrobium</taxon>
    </lineage>
</organism>
<keyword evidence="1" id="KW-0732">Signal</keyword>
<dbReference type="AlphaFoldDB" id="A0A832GLF8"/>
<dbReference type="EMBL" id="DSZU01000057">
    <property type="protein sequence ID" value="HGV55123.1"/>
    <property type="molecule type" value="Genomic_DNA"/>
</dbReference>
<comment type="caution">
    <text evidence="2">The sequence shown here is derived from an EMBL/GenBank/DDBJ whole genome shotgun (WGS) entry which is preliminary data.</text>
</comment>
<reference evidence="2" key="1">
    <citation type="journal article" date="2020" name="mSystems">
        <title>Genome- and Community-Level Interaction Insights into Carbon Utilization and Element Cycling Functions of Hydrothermarchaeota in Hydrothermal Sediment.</title>
        <authorList>
            <person name="Zhou Z."/>
            <person name="Liu Y."/>
            <person name="Xu W."/>
            <person name="Pan J."/>
            <person name="Luo Z.H."/>
            <person name="Li M."/>
        </authorList>
    </citation>
    <scope>NUCLEOTIDE SEQUENCE [LARGE SCALE GENOMIC DNA]</scope>
    <source>
        <strain evidence="2">SpSt-605</strain>
    </source>
</reference>
<feature type="chain" id="PRO_5032623526" description="Fibronectin type-III domain-containing protein" evidence="1">
    <location>
        <begin position="22"/>
        <end position="240"/>
    </location>
</feature>
<gene>
    <name evidence="2" type="ORF">ENT73_03435</name>
</gene>
<name>A0A832GLF8_9BACT</name>
<proteinExistence type="predicted"/>
<sequence length="240" mass="27618">MKSLYLLFFLMLILSSCGRKTAPLPIEKSIPEAPTLEIEVTTLGFNLWITLPEKTKGGFPLTKVKGLILEREEIPISGKEKSRIKQIKLKPKLHSAGRIFLYSDTDLRASHLYKYKIKIEKDFLVKTPFTEEKSAYWTIPPNFPQRISYALTEDKQLLLIWTPPTTDLQNQPLYGELFYRVSKIINQESITYELRETRFLDSFNPEIKVCYRLQALLNYYGTIIPGPQTGLICPSIPKGS</sequence>
<dbReference type="PROSITE" id="PS51257">
    <property type="entry name" value="PROKAR_LIPOPROTEIN"/>
    <property type="match status" value="1"/>
</dbReference>